<sequence length="381" mass="41064">MRKMDKKACFILISSALFMFSAAGTRPLVPLFSRHLGASPADIGIIVAVFSLLPLFLSLHAGKLVDKMGPRYPLLGSICFGGIALTIPWFITSLPGIYASQIMMGVSQMMFVVAVQAFAGMFEQEKAREFYVFIFSIGAALGSFAGPLCSGIMSQHLGYALTFALAGSPLFLSMWFVFWLHMKAPQSLNMKQPGRYMDFLKQPRLRKAFLISALVLLGKEMYIAYFPLLAEEHDLSNAFIGAVVSVNAGAGVLIRFLLPVIVQKWSRGFVICASVAAIGMLYVLHPFLEHAAAFLVVSFVLGLCLGIGQPLSISATISELPAERVGEGLGVRLSINKLTQVVMPVFAGAAANVIGIAGVFYIIGGIVLLGSTKTNMDKDTF</sequence>
<feature type="transmembrane region" description="Helical" evidence="7">
    <location>
        <begin position="290"/>
        <end position="308"/>
    </location>
</feature>
<evidence type="ECO:0000256" key="1">
    <source>
        <dbReference type="ARBA" id="ARBA00004651"/>
    </source>
</evidence>
<comment type="subcellular location">
    <subcellularLocation>
        <location evidence="1">Cell membrane</location>
        <topology evidence="1">Multi-pass membrane protein</topology>
    </subcellularLocation>
</comment>
<feature type="transmembrane region" description="Helical" evidence="7">
    <location>
        <begin position="159"/>
        <end position="180"/>
    </location>
</feature>
<keyword evidence="2" id="KW-0813">Transport</keyword>
<dbReference type="RefSeq" id="WP_093335657.1">
    <property type="nucleotide sequence ID" value="NZ_FOXD01000004.1"/>
</dbReference>
<dbReference type="GO" id="GO:0022857">
    <property type="term" value="F:transmembrane transporter activity"/>
    <property type="evidence" value="ECO:0007669"/>
    <property type="project" value="InterPro"/>
</dbReference>
<dbReference type="OrthoDB" id="4822895at2"/>
<dbReference type="Pfam" id="PF07690">
    <property type="entry name" value="MFS_1"/>
    <property type="match status" value="1"/>
</dbReference>
<feature type="transmembrane region" description="Helical" evidence="7">
    <location>
        <begin position="341"/>
        <end position="369"/>
    </location>
</feature>
<dbReference type="GO" id="GO:0005886">
    <property type="term" value="C:plasma membrane"/>
    <property type="evidence" value="ECO:0007669"/>
    <property type="project" value="UniProtKB-SubCell"/>
</dbReference>
<dbReference type="EMBL" id="FOXD01000004">
    <property type="protein sequence ID" value="SFP31577.1"/>
    <property type="molecule type" value="Genomic_DNA"/>
</dbReference>
<dbReference type="AlphaFoldDB" id="A0A1I5PCE5"/>
<dbReference type="Proteomes" id="UP000198892">
    <property type="component" value="Unassembled WGS sequence"/>
</dbReference>
<feature type="transmembrane region" description="Helical" evidence="7">
    <location>
        <begin position="265"/>
        <end position="284"/>
    </location>
</feature>
<dbReference type="InterPro" id="IPR020846">
    <property type="entry name" value="MFS_dom"/>
</dbReference>
<feature type="transmembrane region" description="Helical" evidence="7">
    <location>
        <begin position="43"/>
        <end position="60"/>
    </location>
</feature>
<feature type="transmembrane region" description="Helical" evidence="7">
    <location>
        <begin position="72"/>
        <end position="91"/>
    </location>
</feature>
<evidence type="ECO:0000259" key="8">
    <source>
        <dbReference type="PROSITE" id="PS50850"/>
    </source>
</evidence>
<dbReference type="STRING" id="1884432.SAMN05518683_10462"/>
<dbReference type="InterPro" id="IPR011701">
    <property type="entry name" value="MFS"/>
</dbReference>
<name>A0A1I5PCE5_9BACI</name>
<evidence type="ECO:0000256" key="2">
    <source>
        <dbReference type="ARBA" id="ARBA00022448"/>
    </source>
</evidence>
<keyword evidence="5 7" id="KW-1133">Transmembrane helix</keyword>
<protein>
    <submittedName>
        <fullName evidence="9">Predicted arabinose efflux permease, MFS family</fullName>
    </submittedName>
</protein>
<dbReference type="PANTHER" id="PTHR23517">
    <property type="entry name" value="RESISTANCE PROTEIN MDTM, PUTATIVE-RELATED-RELATED"/>
    <property type="match status" value="1"/>
</dbReference>
<feature type="domain" description="Major facilitator superfamily (MFS) profile" evidence="8">
    <location>
        <begin position="7"/>
        <end position="381"/>
    </location>
</feature>
<evidence type="ECO:0000313" key="10">
    <source>
        <dbReference type="Proteomes" id="UP000198892"/>
    </source>
</evidence>
<feature type="transmembrane region" description="Helical" evidence="7">
    <location>
        <begin position="97"/>
        <end position="118"/>
    </location>
</feature>
<evidence type="ECO:0000256" key="7">
    <source>
        <dbReference type="SAM" id="Phobius"/>
    </source>
</evidence>
<keyword evidence="10" id="KW-1185">Reference proteome</keyword>
<reference evidence="10" key="1">
    <citation type="submission" date="2016-10" db="EMBL/GenBank/DDBJ databases">
        <authorList>
            <person name="Varghese N."/>
            <person name="Submissions S."/>
        </authorList>
    </citation>
    <scope>NUCLEOTIDE SEQUENCE [LARGE SCALE GENOMIC DNA]</scope>
    <source>
        <strain evidence="10">S7</strain>
    </source>
</reference>
<evidence type="ECO:0000256" key="5">
    <source>
        <dbReference type="ARBA" id="ARBA00022989"/>
    </source>
</evidence>
<feature type="transmembrane region" description="Helical" evidence="7">
    <location>
        <begin position="238"/>
        <end position="258"/>
    </location>
</feature>
<accession>A0A1I5PCE5</accession>
<keyword evidence="6 7" id="KW-0472">Membrane</keyword>
<dbReference type="Gene3D" id="1.20.1250.20">
    <property type="entry name" value="MFS general substrate transporter like domains"/>
    <property type="match status" value="1"/>
</dbReference>
<feature type="transmembrane region" description="Helical" evidence="7">
    <location>
        <begin position="130"/>
        <end position="153"/>
    </location>
</feature>
<evidence type="ECO:0000313" key="9">
    <source>
        <dbReference type="EMBL" id="SFP31577.1"/>
    </source>
</evidence>
<organism evidence="9 10">
    <name type="scientific">Salibacterium halotolerans</name>
    <dbReference type="NCBI Taxonomy" id="1884432"/>
    <lineage>
        <taxon>Bacteria</taxon>
        <taxon>Bacillati</taxon>
        <taxon>Bacillota</taxon>
        <taxon>Bacilli</taxon>
        <taxon>Bacillales</taxon>
        <taxon>Bacillaceae</taxon>
    </lineage>
</organism>
<keyword evidence="3" id="KW-1003">Cell membrane</keyword>
<evidence type="ECO:0000256" key="3">
    <source>
        <dbReference type="ARBA" id="ARBA00022475"/>
    </source>
</evidence>
<dbReference type="SUPFAM" id="SSF103473">
    <property type="entry name" value="MFS general substrate transporter"/>
    <property type="match status" value="1"/>
</dbReference>
<dbReference type="InterPro" id="IPR036259">
    <property type="entry name" value="MFS_trans_sf"/>
</dbReference>
<dbReference type="PROSITE" id="PS50850">
    <property type="entry name" value="MFS"/>
    <property type="match status" value="1"/>
</dbReference>
<evidence type="ECO:0000256" key="6">
    <source>
        <dbReference type="ARBA" id="ARBA00023136"/>
    </source>
</evidence>
<dbReference type="InterPro" id="IPR050171">
    <property type="entry name" value="MFS_Transporters"/>
</dbReference>
<evidence type="ECO:0000256" key="4">
    <source>
        <dbReference type="ARBA" id="ARBA00022692"/>
    </source>
</evidence>
<proteinExistence type="predicted"/>
<keyword evidence="4 7" id="KW-0812">Transmembrane</keyword>
<gene>
    <name evidence="9" type="ORF">SAMN05518683_10462</name>
</gene>
<feature type="transmembrane region" description="Helical" evidence="7">
    <location>
        <begin position="208"/>
        <end position="226"/>
    </location>
</feature>